<dbReference type="KEGG" id="mbur:EQU24_20290"/>
<dbReference type="InterPro" id="IPR010179">
    <property type="entry name" value="CRISPR-assoc_prot_Cse3"/>
</dbReference>
<keyword evidence="2" id="KW-1185">Reference proteome</keyword>
<dbReference type="EMBL" id="CP035467">
    <property type="protein sequence ID" value="QCW84307.1"/>
    <property type="molecule type" value="Genomic_DNA"/>
</dbReference>
<evidence type="ECO:0000313" key="1">
    <source>
        <dbReference type="EMBL" id="QCW84307.1"/>
    </source>
</evidence>
<organism evidence="1 2">
    <name type="scientific">Methylotuvimicrobium buryatense</name>
    <name type="common">Methylomicrobium buryatense</name>
    <dbReference type="NCBI Taxonomy" id="95641"/>
    <lineage>
        <taxon>Bacteria</taxon>
        <taxon>Pseudomonadati</taxon>
        <taxon>Pseudomonadota</taxon>
        <taxon>Gammaproteobacteria</taxon>
        <taxon>Methylococcales</taxon>
        <taxon>Methylococcaceae</taxon>
        <taxon>Methylotuvimicrobium</taxon>
    </lineage>
</organism>
<proteinExistence type="predicted"/>
<dbReference type="SMART" id="SM01101">
    <property type="entry name" value="CRISPR_assoc"/>
    <property type="match status" value="1"/>
</dbReference>
<reference evidence="2" key="1">
    <citation type="journal article" date="2019" name="J. Bacteriol.">
        <title>A Mutagenic Screen Identifies a TonB-Dependent Receptor Required for the Lanthanide Metal Switch in the Type I Methanotroph 'Methylotuvimicrobium buryatense' 5GB1C.</title>
        <authorList>
            <person name="Groom J.D."/>
            <person name="Ford S.M."/>
            <person name="Pesesky M.W."/>
            <person name="Lidstrom M.E."/>
        </authorList>
    </citation>
    <scope>NUCLEOTIDE SEQUENCE [LARGE SCALE GENOMIC DNA]</scope>
    <source>
        <strain evidence="2">5GB1C</strain>
    </source>
</reference>
<name>A0A4P9USA1_METBY</name>
<dbReference type="Pfam" id="PF08798">
    <property type="entry name" value="CRISPR_assoc"/>
    <property type="match status" value="1"/>
</dbReference>
<dbReference type="Gene3D" id="3.30.70.1210">
    <property type="entry name" value="Crispr-associated protein, domain 2"/>
    <property type="match status" value="1"/>
</dbReference>
<dbReference type="STRING" id="675511.GCA_000341735_03373"/>
<dbReference type="SUPFAM" id="SSF117987">
    <property type="entry name" value="CRISPR-associated protein"/>
    <property type="match status" value="1"/>
</dbReference>
<dbReference type="AlphaFoldDB" id="A0A4P9USA1"/>
<dbReference type="CDD" id="cd09727">
    <property type="entry name" value="Cas6_I-E"/>
    <property type="match status" value="1"/>
</dbReference>
<dbReference type="OrthoDB" id="9795689at2"/>
<sequence length="229" mass="26880">MRLRRLSVMTNLIKLSLTYEQIAKEKITDNYAWHKKAWELFQHHPELKLRRNRPESEKGPTPFLSRYTAKSQHVELLVVSDFEPQMPNWCTEQTWRVVTISNEFLSQPTYQFDLYANPTKAIKKPNGQGGFTKNRQRLTWLDEFSQTKWLIRKSASHGFIVRDDFPLKLDKPVDHRFNKNGEKGLHIGVRFQGILEVTDHEKFKRAFREGIGSAKGFGFGLLLIKPLRI</sequence>
<accession>A0A4P9USA1</accession>
<protein>
    <submittedName>
        <fullName evidence="1">Type I-E CRISPR-associated protein Cas6/Cse3/CasE</fullName>
    </submittedName>
</protein>
<gene>
    <name evidence="1" type="primary">cas6e</name>
    <name evidence="1" type="ORF">EQU24_20290</name>
</gene>
<dbReference type="Proteomes" id="UP000305881">
    <property type="component" value="Chromosome"/>
</dbReference>
<dbReference type="NCBIfam" id="TIGR01907">
    <property type="entry name" value="casE_Cse3"/>
    <property type="match status" value="1"/>
</dbReference>
<dbReference type="Gene3D" id="3.30.70.1200">
    <property type="entry name" value="Crispr-associated protein, domain 1"/>
    <property type="match status" value="1"/>
</dbReference>
<evidence type="ECO:0000313" key="2">
    <source>
        <dbReference type="Proteomes" id="UP000305881"/>
    </source>
</evidence>